<dbReference type="Gene3D" id="2.40.50.100">
    <property type="match status" value="1"/>
</dbReference>
<dbReference type="InterPro" id="IPR058627">
    <property type="entry name" value="MdtA-like_C"/>
</dbReference>
<dbReference type="GO" id="GO:0005886">
    <property type="term" value="C:plasma membrane"/>
    <property type="evidence" value="ECO:0007669"/>
    <property type="project" value="TreeGrafter"/>
</dbReference>
<feature type="chain" id="PRO_5013042243" evidence="4">
    <location>
        <begin position="25"/>
        <end position="426"/>
    </location>
</feature>
<dbReference type="Pfam" id="PF25944">
    <property type="entry name" value="Beta-barrel_RND"/>
    <property type="match status" value="1"/>
</dbReference>
<evidence type="ECO:0000259" key="6">
    <source>
        <dbReference type="Pfam" id="PF25917"/>
    </source>
</evidence>
<dbReference type="PANTHER" id="PTHR30158:SF3">
    <property type="entry name" value="MULTIDRUG EFFLUX PUMP SUBUNIT ACRA-RELATED"/>
    <property type="match status" value="1"/>
</dbReference>
<dbReference type="FunFam" id="2.40.420.20:FF:000001">
    <property type="entry name" value="Efflux RND transporter periplasmic adaptor subunit"/>
    <property type="match status" value="1"/>
</dbReference>
<dbReference type="InterPro" id="IPR058625">
    <property type="entry name" value="MdtA-like_BSH"/>
</dbReference>
<feature type="signal peptide" evidence="4">
    <location>
        <begin position="1"/>
        <end position="24"/>
    </location>
</feature>
<feature type="domain" description="Multidrug resistance protein MdtA-like C-terminal permuted SH3" evidence="8">
    <location>
        <begin position="308"/>
        <end position="368"/>
    </location>
</feature>
<evidence type="ECO:0000259" key="7">
    <source>
        <dbReference type="Pfam" id="PF25944"/>
    </source>
</evidence>
<evidence type="ECO:0000313" key="10">
    <source>
        <dbReference type="Proteomes" id="UP000184226"/>
    </source>
</evidence>
<dbReference type="NCBIfam" id="TIGR01730">
    <property type="entry name" value="RND_mfp"/>
    <property type="match status" value="1"/>
</dbReference>
<dbReference type="Gene3D" id="2.40.30.170">
    <property type="match status" value="1"/>
</dbReference>
<dbReference type="Pfam" id="PF25876">
    <property type="entry name" value="HH_MFP_RND"/>
    <property type="match status" value="1"/>
</dbReference>
<keyword evidence="10" id="KW-1185">Reference proteome</keyword>
<dbReference type="OrthoDB" id="9783047at2"/>
<evidence type="ECO:0000256" key="1">
    <source>
        <dbReference type="ARBA" id="ARBA00004196"/>
    </source>
</evidence>
<accession>A0A1M5ZCH4</accession>
<dbReference type="Proteomes" id="UP000184226">
    <property type="component" value="Unassembled WGS sequence"/>
</dbReference>
<dbReference type="GO" id="GO:0022857">
    <property type="term" value="F:transmembrane transporter activity"/>
    <property type="evidence" value="ECO:0007669"/>
    <property type="project" value="InterPro"/>
</dbReference>
<dbReference type="Gene3D" id="1.10.287.470">
    <property type="entry name" value="Helix hairpin bin"/>
    <property type="match status" value="1"/>
</dbReference>
<dbReference type="SUPFAM" id="SSF111369">
    <property type="entry name" value="HlyD-like secretion proteins"/>
    <property type="match status" value="1"/>
</dbReference>
<dbReference type="Pfam" id="PF25967">
    <property type="entry name" value="RND-MFP_C"/>
    <property type="match status" value="1"/>
</dbReference>
<dbReference type="EMBL" id="FQXE01000013">
    <property type="protein sequence ID" value="SHI21643.1"/>
    <property type="molecule type" value="Genomic_DNA"/>
</dbReference>
<evidence type="ECO:0000256" key="2">
    <source>
        <dbReference type="ARBA" id="ARBA00009477"/>
    </source>
</evidence>
<protein>
    <submittedName>
        <fullName evidence="9">Membrane fusion protein, multidrug efflux system</fullName>
    </submittedName>
</protein>
<dbReference type="GO" id="GO:0030313">
    <property type="term" value="C:cell envelope"/>
    <property type="evidence" value="ECO:0007669"/>
    <property type="project" value="UniProtKB-SubCell"/>
</dbReference>
<dbReference type="InterPro" id="IPR006143">
    <property type="entry name" value="RND_pump_MFP"/>
</dbReference>
<evidence type="ECO:0000256" key="4">
    <source>
        <dbReference type="SAM" id="SignalP"/>
    </source>
</evidence>
<feature type="region of interest" description="Disordered" evidence="3">
    <location>
        <begin position="377"/>
        <end position="426"/>
    </location>
</feature>
<name>A0A1M5ZCH4_9BURK</name>
<dbReference type="PANTHER" id="PTHR30158">
    <property type="entry name" value="ACRA/E-RELATED COMPONENT OF DRUG EFFLUX TRANSPORTER"/>
    <property type="match status" value="1"/>
</dbReference>
<comment type="subcellular location">
    <subcellularLocation>
        <location evidence="1">Cell envelope</location>
    </subcellularLocation>
</comment>
<reference evidence="9 10" key="1">
    <citation type="submission" date="2016-11" db="EMBL/GenBank/DDBJ databases">
        <authorList>
            <person name="Jaros S."/>
            <person name="Januszkiewicz K."/>
            <person name="Wedrychowicz H."/>
        </authorList>
    </citation>
    <scope>NUCLEOTIDE SEQUENCE [LARGE SCALE GENOMIC DNA]</scope>
    <source>
        <strain evidence="9 10">CGMCC 1.10190</strain>
    </source>
</reference>
<feature type="compositionally biased region" description="Low complexity" evidence="3">
    <location>
        <begin position="384"/>
        <end position="406"/>
    </location>
</feature>
<sequence length="426" mass="44376">MSNLRLPYGQQVRVVALSSLLLLAACGEKPQQAAQGDMKVPVSVVTVQPTPTEVLVELPGRVEAIKDAQIRARVNGIVTEINFVQGGDVKAGQLLFTIDPAPYRAARAQAAAQLQRAQADAKSARLLAQRYSTLIKANAVSRQEYDNATAAAGQADAAIAAAKAALDTADIDLGYTKVVSPIDGRIGKSLVTEGALVSATAATQMATVQQLDRVYVDLTRSTTELAQLRRALANGELERLGDGDAKAQAVLEDGSNYDLPGKLLFSGVTVDPTTGQVNLRAEFPNPDNILLPGMYVRVRLQQGVDEKALLVPQQALQRTADGLSSLMLVKDGKVEVKAVTVGPGIGGKWIISKGLAAGDVVIVEGFQKIRPGAAVQGIPWDPQAKAGDAKAPPAAKADAGAPGPGAEKPESQPADETPSSKPAPKG</sequence>
<feature type="domain" description="Multidrug resistance protein MdtA-like beta-barrel" evidence="7">
    <location>
        <begin position="214"/>
        <end position="303"/>
    </location>
</feature>
<dbReference type="PROSITE" id="PS51257">
    <property type="entry name" value="PROKAR_LIPOPROTEIN"/>
    <property type="match status" value="1"/>
</dbReference>
<dbReference type="InterPro" id="IPR058626">
    <property type="entry name" value="MdtA-like_b-barrel"/>
</dbReference>
<dbReference type="RefSeq" id="WP_073107002.1">
    <property type="nucleotide sequence ID" value="NZ_FQXE01000013.1"/>
</dbReference>
<dbReference type="InterPro" id="IPR058624">
    <property type="entry name" value="MdtA-like_HH"/>
</dbReference>
<evidence type="ECO:0000256" key="3">
    <source>
        <dbReference type="SAM" id="MobiDB-lite"/>
    </source>
</evidence>
<proteinExistence type="inferred from homology"/>
<dbReference type="Pfam" id="PF25917">
    <property type="entry name" value="BSH_RND"/>
    <property type="match status" value="1"/>
</dbReference>
<evidence type="ECO:0000313" key="9">
    <source>
        <dbReference type="EMBL" id="SHI21643.1"/>
    </source>
</evidence>
<dbReference type="STRING" id="658167.SAMN04488135_113139"/>
<evidence type="ECO:0000259" key="5">
    <source>
        <dbReference type="Pfam" id="PF25876"/>
    </source>
</evidence>
<feature type="domain" description="Multidrug resistance protein MdtA-like barrel-sandwich hybrid" evidence="6">
    <location>
        <begin position="68"/>
        <end position="209"/>
    </location>
</feature>
<dbReference type="AlphaFoldDB" id="A0A1M5ZCH4"/>
<comment type="similarity">
    <text evidence="2">Belongs to the membrane fusion protein (MFP) (TC 8.A.1) family.</text>
</comment>
<gene>
    <name evidence="9" type="ORF">SAMN04488135_113139</name>
</gene>
<organism evidence="9 10">
    <name type="scientific">Pollutimonas bauzanensis</name>
    <dbReference type="NCBI Taxonomy" id="658167"/>
    <lineage>
        <taxon>Bacteria</taxon>
        <taxon>Pseudomonadati</taxon>
        <taxon>Pseudomonadota</taxon>
        <taxon>Betaproteobacteria</taxon>
        <taxon>Burkholderiales</taxon>
        <taxon>Alcaligenaceae</taxon>
        <taxon>Pollutimonas</taxon>
    </lineage>
</organism>
<evidence type="ECO:0000259" key="8">
    <source>
        <dbReference type="Pfam" id="PF25967"/>
    </source>
</evidence>
<keyword evidence="4" id="KW-0732">Signal</keyword>
<feature type="domain" description="Multidrug resistance protein MdtA-like alpha-helical hairpin" evidence="5">
    <location>
        <begin position="108"/>
        <end position="176"/>
    </location>
</feature>
<dbReference type="Gene3D" id="2.40.420.20">
    <property type="match status" value="1"/>
</dbReference>
<dbReference type="GO" id="GO:0046677">
    <property type="term" value="P:response to antibiotic"/>
    <property type="evidence" value="ECO:0007669"/>
    <property type="project" value="TreeGrafter"/>
</dbReference>